<keyword evidence="2" id="KW-1185">Reference proteome</keyword>
<reference evidence="1" key="1">
    <citation type="submission" date="2020-05" db="UniProtKB">
        <authorList>
            <consortium name="EnsemblMetazoa"/>
        </authorList>
    </citation>
    <scope>IDENTIFICATION</scope>
    <source>
        <strain evidence="1">Yale</strain>
    </source>
</reference>
<dbReference type="EMBL" id="CCAG010014717">
    <property type="status" value="NOT_ANNOTATED_CDS"/>
    <property type="molecule type" value="Genomic_DNA"/>
</dbReference>
<dbReference type="Proteomes" id="UP000092444">
    <property type="component" value="Unassembled WGS sequence"/>
</dbReference>
<dbReference type="EnsemblMetazoa" id="GMOY006102-RA">
    <property type="protein sequence ID" value="GMOY006102-PA"/>
    <property type="gene ID" value="GMOY006102"/>
</dbReference>
<dbReference type="VEuPathDB" id="VectorBase:GMOY006102"/>
<accession>A0A1B0FQD8</accession>
<evidence type="ECO:0000313" key="1">
    <source>
        <dbReference type="EnsemblMetazoa" id="GMOY006102-PA"/>
    </source>
</evidence>
<sequence length="68" mass="7772">MDKFRMFAATLIILAYFLTGVLMSVQRNVSQSVKLSFSRAQSVGPKYYRPPVRLPRPYIPPRPGRPFG</sequence>
<name>A0A1B0FQD8_GLOMM</name>
<proteinExistence type="predicted"/>
<organism evidence="1 2">
    <name type="scientific">Glossina morsitans morsitans</name>
    <name type="common">Savannah tsetse fly</name>
    <dbReference type="NCBI Taxonomy" id="37546"/>
    <lineage>
        <taxon>Eukaryota</taxon>
        <taxon>Metazoa</taxon>
        <taxon>Ecdysozoa</taxon>
        <taxon>Arthropoda</taxon>
        <taxon>Hexapoda</taxon>
        <taxon>Insecta</taxon>
        <taxon>Pterygota</taxon>
        <taxon>Neoptera</taxon>
        <taxon>Endopterygota</taxon>
        <taxon>Diptera</taxon>
        <taxon>Brachycera</taxon>
        <taxon>Muscomorpha</taxon>
        <taxon>Hippoboscoidea</taxon>
        <taxon>Glossinidae</taxon>
        <taxon>Glossina</taxon>
    </lineage>
</organism>
<dbReference type="AlphaFoldDB" id="A0A1B0FQD8"/>
<evidence type="ECO:0000313" key="2">
    <source>
        <dbReference type="Proteomes" id="UP000092444"/>
    </source>
</evidence>
<protein>
    <submittedName>
        <fullName evidence="1">Uncharacterized protein</fullName>
    </submittedName>
</protein>